<dbReference type="GeneID" id="17273671"/>
<name>A0A0D3JX91_EMIH1</name>
<evidence type="ECO:0000256" key="8">
    <source>
        <dbReference type="ARBA" id="ARBA00023242"/>
    </source>
</evidence>
<dbReference type="PaxDb" id="2903-EOD28126"/>
<dbReference type="PANTHER" id="PTHR12801">
    <property type="entry name" value="RNA EXONUCLEASE REXO1 / RECO3 FAMILY MEMBER-RELATED"/>
    <property type="match status" value="1"/>
</dbReference>
<dbReference type="OMA" id="LMSHPKH"/>
<evidence type="ECO:0000313" key="11">
    <source>
        <dbReference type="EnsemblProtists" id="EOD28126"/>
    </source>
</evidence>
<dbReference type="eggNOG" id="KOG2249">
    <property type="taxonomic scope" value="Eukaryota"/>
</dbReference>
<dbReference type="CDD" id="cd06144">
    <property type="entry name" value="REX4_like"/>
    <property type="match status" value="1"/>
</dbReference>
<dbReference type="GO" id="GO:0005634">
    <property type="term" value="C:nucleus"/>
    <property type="evidence" value="ECO:0007669"/>
    <property type="project" value="UniProtKB-SubCell"/>
</dbReference>
<evidence type="ECO:0000256" key="1">
    <source>
        <dbReference type="ARBA" id="ARBA00004123"/>
    </source>
</evidence>
<comment type="similarity">
    <text evidence="2">Belongs to the REXO4 family.</text>
</comment>
<keyword evidence="5" id="KW-0540">Nuclease</keyword>
<comment type="function">
    <text evidence="9">Exoribonuclease involved in ribosome biosynthesis. Involved in the processing of ITS1, the internal transcribed spacer localized between the 18S and 5.8S rRNAs.</text>
</comment>
<dbReference type="SMART" id="SM00479">
    <property type="entry name" value="EXOIII"/>
    <property type="match status" value="1"/>
</dbReference>
<dbReference type="InterPro" id="IPR012337">
    <property type="entry name" value="RNaseH-like_sf"/>
</dbReference>
<reference evidence="12" key="1">
    <citation type="journal article" date="2013" name="Nature">
        <title>Pan genome of the phytoplankton Emiliania underpins its global distribution.</title>
        <authorList>
            <person name="Read B.A."/>
            <person name="Kegel J."/>
            <person name="Klute M.J."/>
            <person name="Kuo A."/>
            <person name="Lefebvre S.C."/>
            <person name="Maumus F."/>
            <person name="Mayer C."/>
            <person name="Miller J."/>
            <person name="Monier A."/>
            <person name="Salamov A."/>
            <person name="Young J."/>
            <person name="Aguilar M."/>
            <person name="Claverie J.M."/>
            <person name="Frickenhaus S."/>
            <person name="Gonzalez K."/>
            <person name="Herman E.K."/>
            <person name="Lin Y.C."/>
            <person name="Napier J."/>
            <person name="Ogata H."/>
            <person name="Sarno A.F."/>
            <person name="Shmutz J."/>
            <person name="Schroeder D."/>
            <person name="de Vargas C."/>
            <person name="Verret F."/>
            <person name="von Dassow P."/>
            <person name="Valentin K."/>
            <person name="Van de Peer Y."/>
            <person name="Wheeler G."/>
            <person name="Dacks J.B."/>
            <person name="Delwiche C.F."/>
            <person name="Dyhrman S.T."/>
            <person name="Glockner G."/>
            <person name="John U."/>
            <person name="Richards T."/>
            <person name="Worden A.Z."/>
            <person name="Zhang X."/>
            <person name="Grigoriev I.V."/>
            <person name="Allen A.E."/>
            <person name="Bidle K."/>
            <person name="Borodovsky M."/>
            <person name="Bowler C."/>
            <person name="Brownlee C."/>
            <person name="Cock J.M."/>
            <person name="Elias M."/>
            <person name="Gladyshev V.N."/>
            <person name="Groth M."/>
            <person name="Guda C."/>
            <person name="Hadaegh A."/>
            <person name="Iglesias-Rodriguez M.D."/>
            <person name="Jenkins J."/>
            <person name="Jones B.M."/>
            <person name="Lawson T."/>
            <person name="Leese F."/>
            <person name="Lindquist E."/>
            <person name="Lobanov A."/>
            <person name="Lomsadze A."/>
            <person name="Malik S.B."/>
            <person name="Marsh M.E."/>
            <person name="Mackinder L."/>
            <person name="Mock T."/>
            <person name="Mueller-Roeber B."/>
            <person name="Pagarete A."/>
            <person name="Parker M."/>
            <person name="Probert I."/>
            <person name="Quesneville H."/>
            <person name="Raines C."/>
            <person name="Rensing S.A."/>
            <person name="Riano-Pachon D.M."/>
            <person name="Richier S."/>
            <person name="Rokitta S."/>
            <person name="Shiraiwa Y."/>
            <person name="Soanes D.M."/>
            <person name="van der Giezen M."/>
            <person name="Wahlund T.M."/>
            <person name="Williams B."/>
            <person name="Wilson W."/>
            <person name="Wolfe G."/>
            <person name="Wurch L.L."/>
        </authorList>
    </citation>
    <scope>NUCLEOTIDE SEQUENCE</scope>
</reference>
<evidence type="ECO:0000256" key="4">
    <source>
        <dbReference type="ARBA" id="ARBA00022552"/>
    </source>
</evidence>
<dbReference type="RefSeq" id="XP_005780555.1">
    <property type="nucleotide sequence ID" value="XM_005780498.1"/>
</dbReference>
<keyword evidence="8" id="KW-0539">Nucleus</keyword>
<evidence type="ECO:0000256" key="9">
    <source>
        <dbReference type="ARBA" id="ARBA00025599"/>
    </source>
</evidence>
<evidence type="ECO:0000256" key="7">
    <source>
        <dbReference type="ARBA" id="ARBA00022839"/>
    </source>
</evidence>
<dbReference type="AlphaFoldDB" id="A0A0D3JX91"/>
<dbReference type="EnsemblProtists" id="EOD28126">
    <property type="protein sequence ID" value="EOD28126"/>
    <property type="gene ID" value="EMIHUDRAFT_235048"/>
</dbReference>
<dbReference type="InterPro" id="IPR013520">
    <property type="entry name" value="Ribonucl_H"/>
</dbReference>
<keyword evidence="12" id="KW-1185">Reference proteome</keyword>
<dbReference type="PANTHER" id="PTHR12801:SF45">
    <property type="entry name" value="RNA EXONUCLEASE 4"/>
    <property type="match status" value="1"/>
</dbReference>
<evidence type="ECO:0000313" key="12">
    <source>
        <dbReference type="Proteomes" id="UP000013827"/>
    </source>
</evidence>
<dbReference type="GO" id="GO:0008408">
    <property type="term" value="F:3'-5' exonuclease activity"/>
    <property type="evidence" value="ECO:0007669"/>
    <property type="project" value="InterPro"/>
</dbReference>
<dbReference type="InterPro" id="IPR037431">
    <property type="entry name" value="REX4_DEDDh_dom"/>
</dbReference>
<protein>
    <recommendedName>
        <fullName evidence="3">RNA exonuclease 4</fullName>
    </recommendedName>
</protein>
<keyword evidence="4" id="KW-0698">rRNA processing</keyword>
<organism evidence="11 12">
    <name type="scientific">Emiliania huxleyi (strain CCMP1516)</name>
    <dbReference type="NCBI Taxonomy" id="280463"/>
    <lineage>
        <taxon>Eukaryota</taxon>
        <taxon>Haptista</taxon>
        <taxon>Haptophyta</taxon>
        <taxon>Prymnesiophyceae</taxon>
        <taxon>Isochrysidales</taxon>
        <taxon>Noelaerhabdaceae</taxon>
        <taxon>Emiliania</taxon>
    </lineage>
</organism>
<dbReference type="Proteomes" id="UP000013827">
    <property type="component" value="Unassembled WGS sequence"/>
</dbReference>
<evidence type="ECO:0000256" key="6">
    <source>
        <dbReference type="ARBA" id="ARBA00022801"/>
    </source>
</evidence>
<feature type="domain" description="Exonuclease" evidence="10">
    <location>
        <begin position="1"/>
        <end position="156"/>
    </location>
</feature>
<evidence type="ECO:0000256" key="5">
    <source>
        <dbReference type="ARBA" id="ARBA00022722"/>
    </source>
</evidence>
<dbReference type="GO" id="GO:0006364">
    <property type="term" value="P:rRNA processing"/>
    <property type="evidence" value="ECO:0007669"/>
    <property type="project" value="UniProtKB-KW"/>
</dbReference>
<dbReference type="InterPro" id="IPR047021">
    <property type="entry name" value="REXO1/3/4-like"/>
</dbReference>
<evidence type="ECO:0000256" key="2">
    <source>
        <dbReference type="ARBA" id="ARBA00010489"/>
    </source>
</evidence>
<evidence type="ECO:0000259" key="10">
    <source>
        <dbReference type="SMART" id="SM00479"/>
    </source>
</evidence>
<dbReference type="InterPro" id="IPR036397">
    <property type="entry name" value="RNaseH_sf"/>
</dbReference>
<proteinExistence type="inferred from homology"/>
<dbReference type="Pfam" id="PF00929">
    <property type="entry name" value="RNase_T"/>
    <property type="match status" value="1"/>
</dbReference>
<dbReference type="Gene3D" id="3.30.420.10">
    <property type="entry name" value="Ribonuclease H-like superfamily/Ribonuclease H"/>
    <property type="match status" value="1"/>
</dbReference>
<keyword evidence="6" id="KW-0378">Hydrolase</keyword>
<accession>A0A0D3JX91</accession>
<evidence type="ECO:0000256" key="3">
    <source>
        <dbReference type="ARBA" id="ARBA00016937"/>
    </source>
</evidence>
<keyword evidence="7" id="KW-0269">Exonuclease</keyword>
<dbReference type="STRING" id="2903.R1EYU0"/>
<comment type="subcellular location">
    <subcellularLocation>
        <location evidence="1">Nucleus</location>
    </subcellularLocation>
</comment>
<dbReference type="HOGENOM" id="CLU_022453_3_1_1"/>
<sequence>MVGVGPGGARSALAQVVLINSREELVYAAYVRPAEPVSDFRTAVSGIRPHHLARAVPFQQAQAEVTRLLYKRRLVGHALHNDLKALQMSHPKRQQRDTAMYAPFRAQGGPTSRARKLSDLARELLGMRIQQGEHSPLEDAVAALRLYKLRAAEARL</sequence>
<dbReference type="GO" id="GO:0003676">
    <property type="term" value="F:nucleic acid binding"/>
    <property type="evidence" value="ECO:0007669"/>
    <property type="project" value="InterPro"/>
</dbReference>
<reference evidence="11" key="2">
    <citation type="submission" date="2024-10" db="UniProtKB">
        <authorList>
            <consortium name="EnsemblProtists"/>
        </authorList>
    </citation>
    <scope>IDENTIFICATION</scope>
</reference>
<dbReference type="SUPFAM" id="SSF53098">
    <property type="entry name" value="Ribonuclease H-like"/>
    <property type="match status" value="1"/>
</dbReference>
<dbReference type="KEGG" id="ehx:EMIHUDRAFT_235048"/>